<reference evidence="1" key="1">
    <citation type="submission" date="2020-10" db="EMBL/GenBank/DDBJ databases">
        <authorList>
            <person name="Castelo-Branco R."/>
            <person name="Eusebio N."/>
            <person name="Adriana R."/>
            <person name="Vieira A."/>
            <person name="Brugerolle De Fraissinette N."/>
            <person name="Rezende De Castro R."/>
            <person name="Schneider M.P."/>
            <person name="Vasconcelos V."/>
            <person name="Leao P.N."/>
        </authorList>
    </citation>
    <scope>NUCLEOTIDE SEQUENCE</scope>
    <source>
        <strain evidence="1">LEGE 07310</strain>
    </source>
</reference>
<dbReference type="Gene3D" id="3.40.50.2020">
    <property type="match status" value="1"/>
</dbReference>
<dbReference type="RefSeq" id="WP_193909911.1">
    <property type="nucleotide sequence ID" value="NZ_JADEXG010000049.1"/>
</dbReference>
<accession>A0A8J7ARJ4</accession>
<proteinExistence type="predicted"/>
<comment type="caution">
    <text evidence="1">The sequence shown here is derived from an EMBL/GenBank/DDBJ whole genome shotgun (WGS) entry which is preliminary data.</text>
</comment>
<dbReference type="AlphaFoldDB" id="A0A8J7ARJ4"/>
<keyword evidence="2" id="KW-1185">Reference proteome</keyword>
<sequence>MAIALLMSNQTPFEVEQGLTPLLTELAREAAPEAIVGVPTLGLDYARQVARSLNFPHYVALGNSRKFWYDDSLSVPVESVTSPGDLQPVVFGIV</sequence>
<dbReference type="EMBL" id="JADEXG010000049">
    <property type="protein sequence ID" value="MBE9079201.1"/>
    <property type="molecule type" value="Genomic_DNA"/>
</dbReference>
<gene>
    <name evidence="1" type="ORF">IQ241_18170</name>
</gene>
<evidence type="ECO:0000313" key="2">
    <source>
        <dbReference type="Proteomes" id="UP000636505"/>
    </source>
</evidence>
<evidence type="ECO:0000313" key="1">
    <source>
        <dbReference type="EMBL" id="MBE9079201.1"/>
    </source>
</evidence>
<dbReference type="Proteomes" id="UP000636505">
    <property type="component" value="Unassembled WGS sequence"/>
</dbReference>
<dbReference type="PANTHER" id="PTHR43218:SF1">
    <property type="entry name" value="PHOSPHORIBOSYLTRANSFERASE"/>
    <property type="match status" value="1"/>
</dbReference>
<dbReference type="SUPFAM" id="SSF53271">
    <property type="entry name" value="PRTase-like"/>
    <property type="match status" value="1"/>
</dbReference>
<dbReference type="InterPro" id="IPR029057">
    <property type="entry name" value="PRTase-like"/>
</dbReference>
<protein>
    <submittedName>
        <fullName evidence="1">Uncharacterized protein</fullName>
    </submittedName>
</protein>
<name>A0A8J7ARJ4_9CYAN</name>
<organism evidence="1 2">
    <name type="scientific">Vasconcelosia minhoensis LEGE 07310</name>
    <dbReference type="NCBI Taxonomy" id="915328"/>
    <lineage>
        <taxon>Bacteria</taxon>
        <taxon>Bacillati</taxon>
        <taxon>Cyanobacteriota</taxon>
        <taxon>Cyanophyceae</taxon>
        <taxon>Nodosilineales</taxon>
        <taxon>Cymatolegaceae</taxon>
        <taxon>Vasconcelosia</taxon>
        <taxon>Vasconcelosia minhoensis</taxon>
    </lineage>
</organism>
<dbReference type="PANTHER" id="PTHR43218">
    <property type="entry name" value="PHOSPHORIBOSYLTRANSFERASE-RELATED"/>
    <property type="match status" value="1"/>
</dbReference>